<proteinExistence type="inferred from homology"/>
<gene>
    <name evidence="13" type="ORF">Nepgr_013364</name>
</gene>
<dbReference type="GO" id="GO:0003677">
    <property type="term" value="F:DNA binding"/>
    <property type="evidence" value="ECO:0007669"/>
    <property type="project" value="UniProtKB-KW"/>
</dbReference>
<dbReference type="Pfam" id="PF00145">
    <property type="entry name" value="DNA_methylase"/>
    <property type="match status" value="1"/>
</dbReference>
<dbReference type="InterPro" id="IPR001525">
    <property type="entry name" value="C5_MeTfrase"/>
</dbReference>
<dbReference type="InterPro" id="IPR016197">
    <property type="entry name" value="Chromo-like_dom_sf"/>
</dbReference>
<reference evidence="13" key="1">
    <citation type="submission" date="2023-05" db="EMBL/GenBank/DDBJ databases">
        <title>Nepenthes gracilis genome sequencing.</title>
        <authorList>
            <person name="Fukushima K."/>
        </authorList>
    </citation>
    <scope>NUCLEOTIDE SEQUENCE</scope>
    <source>
        <strain evidence="13">SING2019-196</strain>
    </source>
</reference>
<evidence type="ECO:0000256" key="8">
    <source>
        <dbReference type="ARBA" id="ARBA00047422"/>
    </source>
</evidence>
<keyword evidence="5 9" id="KW-0949">S-adenosyl-L-methionine</keyword>
<accession>A0AAD3SHR5</accession>
<dbReference type="PROSITE" id="PS51038">
    <property type="entry name" value="BAH"/>
    <property type="match status" value="1"/>
</dbReference>
<evidence type="ECO:0000256" key="2">
    <source>
        <dbReference type="ARBA" id="ARBA00011975"/>
    </source>
</evidence>
<dbReference type="Gene3D" id="3.90.120.10">
    <property type="entry name" value="DNA Methylase, subunit A, domain 2"/>
    <property type="match status" value="1"/>
</dbReference>
<evidence type="ECO:0000256" key="3">
    <source>
        <dbReference type="ARBA" id="ARBA00022603"/>
    </source>
</evidence>
<dbReference type="GO" id="GO:0005634">
    <property type="term" value="C:nucleus"/>
    <property type="evidence" value="ECO:0007669"/>
    <property type="project" value="UniProtKB-SubCell"/>
</dbReference>
<feature type="region of interest" description="Disordered" evidence="10">
    <location>
        <begin position="382"/>
        <end position="402"/>
    </location>
</feature>
<keyword evidence="7" id="KW-0539">Nucleus</keyword>
<dbReference type="InterPro" id="IPR023779">
    <property type="entry name" value="Chromodomain_CS"/>
</dbReference>
<evidence type="ECO:0000256" key="4">
    <source>
        <dbReference type="ARBA" id="ARBA00022679"/>
    </source>
</evidence>
<dbReference type="InterPro" id="IPR000953">
    <property type="entry name" value="Chromo/chromo_shadow_dom"/>
</dbReference>
<feature type="domain" description="Chromo" evidence="11">
    <location>
        <begin position="405"/>
        <end position="460"/>
    </location>
</feature>
<comment type="catalytic activity">
    <reaction evidence="8">
        <text>a 2'-deoxycytidine in DNA + S-adenosyl-L-methionine = a 5-methyl-2'-deoxycytidine in DNA + S-adenosyl-L-homocysteine + H(+)</text>
        <dbReference type="Rhea" id="RHEA:13681"/>
        <dbReference type="Rhea" id="RHEA-COMP:11369"/>
        <dbReference type="Rhea" id="RHEA-COMP:11370"/>
        <dbReference type="ChEBI" id="CHEBI:15378"/>
        <dbReference type="ChEBI" id="CHEBI:57856"/>
        <dbReference type="ChEBI" id="CHEBI:59789"/>
        <dbReference type="ChEBI" id="CHEBI:85452"/>
        <dbReference type="ChEBI" id="CHEBI:85454"/>
        <dbReference type="EC" id="2.1.1.37"/>
    </reaction>
</comment>
<dbReference type="PROSITE" id="PS00094">
    <property type="entry name" value="C5_MTASE_1"/>
    <property type="match status" value="1"/>
</dbReference>
<dbReference type="PRINTS" id="PR00105">
    <property type="entry name" value="C5METTRFRASE"/>
</dbReference>
<feature type="compositionally biased region" description="Acidic residues" evidence="10">
    <location>
        <begin position="385"/>
        <end position="402"/>
    </location>
</feature>
<dbReference type="Proteomes" id="UP001279734">
    <property type="component" value="Unassembled WGS sequence"/>
</dbReference>
<feature type="domain" description="BAH" evidence="12">
    <location>
        <begin position="129"/>
        <end position="248"/>
    </location>
</feature>
<dbReference type="EC" id="2.1.1.37" evidence="2"/>
<dbReference type="AlphaFoldDB" id="A0AAD3SHR5"/>
<evidence type="ECO:0000313" key="14">
    <source>
        <dbReference type="Proteomes" id="UP001279734"/>
    </source>
</evidence>
<dbReference type="InterPro" id="IPR001025">
    <property type="entry name" value="BAH_dom"/>
</dbReference>
<dbReference type="GO" id="GO:0003886">
    <property type="term" value="F:DNA (cytosine-5-)-methyltransferase activity"/>
    <property type="evidence" value="ECO:0007669"/>
    <property type="project" value="UniProtKB-EC"/>
</dbReference>
<evidence type="ECO:0000256" key="9">
    <source>
        <dbReference type="PROSITE-ProRule" id="PRU01016"/>
    </source>
</evidence>
<dbReference type="FunFam" id="3.90.120.10:FF:000003">
    <property type="entry name" value="DNA (cytosine-5)-methyltransferase 1"/>
    <property type="match status" value="1"/>
</dbReference>
<feature type="compositionally biased region" description="Basic and acidic residues" evidence="10">
    <location>
        <begin position="8"/>
        <end position="37"/>
    </location>
</feature>
<dbReference type="PROSITE" id="PS50013">
    <property type="entry name" value="CHROMO_2"/>
    <property type="match status" value="1"/>
</dbReference>
<dbReference type="Pfam" id="PF00385">
    <property type="entry name" value="Chromo"/>
    <property type="match status" value="1"/>
</dbReference>
<keyword evidence="14" id="KW-1185">Reference proteome</keyword>
<dbReference type="InterPro" id="IPR018117">
    <property type="entry name" value="C5_DNA_meth_AS"/>
</dbReference>
<comment type="caution">
    <text evidence="13">The sequence shown here is derived from an EMBL/GenBank/DDBJ whole genome shotgun (WGS) entry which is preliminary data.</text>
</comment>
<dbReference type="EMBL" id="BSYO01000011">
    <property type="protein sequence ID" value="GMH11523.1"/>
    <property type="molecule type" value="Genomic_DNA"/>
</dbReference>
<dbReference type="GO" id="GO:0044027">
    <property type="term" value="P:negative regulation of gene expression via chromosomal CpG island methylation"/>
    <property type="evidence" value="ECO:0007669"/>
    <property type="project" value="TreeGrafter"/>
</dbReference>
<dbReference type="Pfam" id="PF01426">
    <property type="entry name" value="BAH"/>
    <property type="match status" value="1"/>
</dbReference>
<dbReference type="PANTHER" id="PTHR10629:SF50">
    <property type="entry name" value="DNA (CYTOSINE-5)-METHYLTRANSFERASE CMT3"/>
    <property type="match status" value="1"/>
</dbReference>
<dbReference type="InterPro" id="IPR050390">
    <property type="entry name" value="C5-Methyltransferase"/>
</dbReference>
<dbReference type="PROSITE" id="PS51679">
    <property type="entry name" value="SAM_MT_C5"/>
    <property type="match status" value="1"/>
</dbReference>
<evidence type="ECO:0000313" key="13">
    <source>
        <dbReference type="EMBL" id="GMH11523.1"/>
    </source>
</evidence>
<dbReference type="SMART" id="SM00439">
    <property type="entry name" value="BAH"/>
    <property type="match status" value="1"/>
</dbReference>
<comment type="subcellular location">
    <subcellularLocation>
        <location evidence="1">Nucleus</location>
    </subcellularLocation>
</comment>
<dbReference type="Gene3D" id="2.30.30.490">
    <property type="match status" value="1"/>
</dbReference>
<dbReference type="SMART" id="SM00298">
    <property type="entry name" value="CHROMO"/>
    <property type="match status" value="1"/>
</dbReference>
<name>A0AAD3SHR5_NEPGR</name>
<evidence type="ECO:0000256" key="5">
    <source>
        <dbReference type="ARBA" id="ARBA00022691"/>
    </source>
</evidence>
<keyword evidence="3 9" id="KW-0489">Methyltransferase</keyword>
<dbReference type="PANTHER" id="PTHR10629">
    <property type="entry name" value="CYTOSINE-SPECIFIC METHYLTRANSFERASE"/>
    <property type="match status" value="1"/>
</dbReference>
<organism evidence="13 14">
    <name type="scientific">Nepenthes gracilis</name>
    <name type="common">Slender pitcher plant</name>
    <dbReference type="NCBI Taxonomy" id="150966"/>
    <lineage>
        <taxon>Eukaryota</taxon>
        <taxon>Viridiplantae</taxon>
        <taxon>Streptophyta</taxon>
        <taxon>Embryophyta</taxon>
        <taxon>Tracheophyta</taxon>
        <taxon>Spermatophyta</taxon>
        <taxon>Magnoliopsida</taxon>
        <taxon>eudicotyledons</taxon>
        <taxon>Gunneridae</taxon>
        <taxon>Pentapetalae</taxon>
        <taxon>Caryophyllales</taxon>
        <taxon>Nepenthaceae</taxon>
        <taxon>Nepenthes</taxon>
    </lineage>
</organism>
<dbReference type="GO" id="GO:0003682">
    <property type="term" value="F:chromatin binding"/>
    <property type="evidence" value="ECO:0007669"/>
    <property type="project" value="InterPro"/>
</dbReference>
<dbReference type="GO" id="GO:0032259">
    <property type="term" value="P:methylation"/>
    <property type="evidence" value="ECO:0007669"/>
    <property type="project" value="UniProtKB-KW"/>
</dbReference>
<evidence type="ECO:0000256" key="10">
    <source>
        <dbReference type="SAM" id="MobiDB-lite"/>
    </source>
</evidence>
<dbReference type="SUPFAM" id="SSF54160">
    <property type="entry name" value="Chromo domain-like"/>
    <property type="match status" value="1"/>
</dbReference>
<keyword evidence="6" id="KW-0238">DNA-binding</keyword>
<dbReference type="PROSITE" id="PS00598">
    <property type="entry name" value="CHROMO_1"/>
    <property type="match status" value="1"/>
</dbReference>
<dbReference type="CDD" id="cd18635">
    <property type="entry name" value="CD_CMT3_like"/>
    <property type="match status" value="1"/>
</dbReference>
<feature type="region of interest" description="Disordered" evidence="10">
    <location>
        <begin position="1"/>
        <end position="71"/>
    </location>
</feature>
<sequence length="864" mass="97632">MVSKRKSARSENSDYAKERKIDSCKTLKTNEEHHENGQMEEISVVSVARSPQRRERASSSKKSKRNKEDLECRFLGDPVPMEEAMQRWPHRYIEEKDKGRKLGYKGSEEDEELMQAQCHYLQVEVDGHIIFNLYDDAHVKADEGEPNYICKIVEMFAGVDGMPHFRAQWFYRCNDTKIGDGISLTESKRVFFSEIKDDNPIDCLVEKLNIVRVTANVDITAKLAAIPECDYYYDMLYLLPYSTFIHSPPEHVRACSESLSTISTDPDVEVASDAKSGCEDVCQANVTQGLELNVLDLYSGCGAMSTGLCLGAGLYGINLVTRWAVDTNRYACESLKLNHPETQVRNESVEDFLMLLKEWEKLCMTFSVIKGDNLHKNLLSSSSMEENEGADEDDQVSSEDDPEVFEVQKILGICYGDPKEMGKRGLYFQVRWKGYGPSEDSWEPLVGLGNCQDILREFVKNGYKSRILPLPGAVDVICGGPPCQGISGFNRFRNKENPLEDPKNKQLKVFMDVVDYLKPSYVLMENVVDLLKFAGGFLGRYALGRLVDMNYQARLGMMAAGAYGLPQFRMRVFIWGALPTEKLPQFPLPTHDLVLRGVIPVDFEMCTVAYEEGQALEVETKLFLGDAISDLPSVANDETRDEMPYGSSPKTDFQRFIRLKKDALLGASTLDSNSFIDVLYDHRPLELNEDDYQRVCQIPKTKGANFRHLPGVRVRPDKKVEWDPDVERVYLPSGKPLVPDYAMTFVNGSSSKPFGRLWFDETVPTVVTRAEPHNQIILHPFQDRVLTIRENARLQGFPDYYQLCGPIKERYIQVGNAVAVPVARALGYAFGMANQGCCSDDPVFTLPSKFPNIQERLSSVSVED</sequence>
<evidence type="ECO:0000256" key="1">
    <source>
        <dbReference type="ARBA" id="ARBA00004123"/>
    </source>
</evidence>
<evidence type="ECO:0000256" key="6">
    <source>
        <dbReference type="ARBA" id="ARBA00023125"/>
    </source>
</evidence>
<feature type="active site" evidence="9">
    <location>
        <position position="483"/>
    </location>
</feature>
<evidence type="ECO:0000256" key="7">
    <source>
        <dbReference type="ARBA" id="ARBA00023242"/>
    </source>
</evidence>
<evidence type="ECO:0000259" key="11">
    <source>
        <dbReference type="PROSITE" id="PS50013"/>
    </source>
</evidence>
<keyword evidence="4 9" id="KW-0808">Transferase</keyword>
<comment type="similarity">
    <text evidence="9">Belongs to the class I-like SAM-binding methyltransferase superfamily. C5-methyltransferase family.</text>
</comment>
<dbReference type="Gene3D" id="3.40.50.150">
    <property type="entry name" value="Vaccinia Virus protein VP39"/>
    <property type="match status" value="2"/>
</dbReference>
<dbReference type="InterPro" id="IPR023780">
    <property type="entry name" value="Chromo_domain"/>
</dbReference>
<protein>
    <recommendedName>
        <fullName evidence="2">DNA (cytosine-5-)-methyltransferase</fullName>
        <ecNumber evidence="2">2.1.1.37</ecNumber>
    </recommendedName>
</protein>
<dbReference type="SUPFAM" id="SSF53335">
    <property type="entry name" value="S-adenosyl-L-methionine-dependent methyltransferases"/>
    <property type="match status" value="1"/>
</dbReference>
<dbReference type="InterPro" id="IPR029063">
    <property type="entry name" value="SAM-dependent_MTases_sf"/>
</dbReference>
<dbReference type="InterPro" id="IPR043151">
    <property type="entry name" value="BAH_sf"/>
</dbReference>
<evidence type="ECO:0000259" key="12">
    <source>
        <dbReference type="PROSITE" id="PS51038"/>
    </source>
</evidence>